<comment type="caution">
    <text evidence="3">The sequence shown here is derived from an EMBL/GenBank/DDBJ whole genome shotgun (WGS) entry which is preliminary data.</text>
</comment>
<gene>
    <name evidence="3" type="ORF">JQ619_24365</name>
</gene>
<dbReference type="Gene3D" id="3.30.110.40">
    <property type="entry name" value="TusA-like domain"/>
    <property type="match status" value="1"/>
</dbReference>
<dbReference type="RefSeq" id="WP_041750968.1">
    <property type="nucleotide sequence ID" value="NZ_JABFDP010000016.1"/>
</dbReference>
<dbReference type="Pfam" id="PF01206">
    <property type="entry name" value="TusA"/>
    <property type="match status" value="1"/>
</dbReference>
<reference evidence="4" key="1">
    <citation type="journal article" date="2021" name="ISME J.">
        <title>Evolutionary origin and ecological implication of a unique nif island in free-living Bradyrhizobium lineages.</title>
        <authorList>
            <person name="Tao J."/>
        </authorList>
    </citation>
    <scope>NUCLEOTIDE SEQUENCE [LARGE SCALE GENOMIC DNA]</scope>
    <source>
        <strain evidence="4">SZCCT0094</strain>
    </source>
</reference>
<name>A0ABS5GC37_9BRAD</name>
<comment type="similarity">
    <text evidence="1">Belongs to the sulfur carrier protein TusA family.</text>
</comment>
<dbReference type="PROSITE" id="PS01148">
    <property type="entry name" value="UPF0033"/>
    <property type="match status" value="1"/>
</dbReference>
<dbReference type="SUPFAM" id="SSF64307">
    <property type="entry name" value="SirA-like"/>
    <property type="match status" value="1"/>
</dbReference>
<feature type="domain" description="UPF0033" evidence="2">
    <location>
        <begin position="6"/>
        <end position="30"/>
    </location>
</feature>
<organism evidence="3 4">
    <name type="scientific">Bradyrhizobium denitrificans</name>
    <dbReference type="NCBI Taxonomy" id="2734912"/>
    <lineage>
        <taxon>Bacteria</taxon>
        <taxon>Pseudomonadati</taxon>
        <taxon>Pseudomonadota</taxon>
        <taxon>Alphaproteobacteria</taxon>
        <taxon>Hyphomicrobiales</taxon>
        <taxon>Nitrobacteraceae</taxon>
        <taxon>Bradyrhizobium</taxon>
    </lineage>
</organism>
<dbReference type="PANTHER" id="PTHR33279:SF6">
    <property type="entry name" value="SULFUR CARRIER PROTEIN YEDF-RELATED"/>
    <property type="match status" value="1"/>
</dbReference>
<dbReference type="Proteomes" id="UP001314635">
    <property type="component" value="Unassembled WGS sequence"/>
</dbReference>
<evidence type="ECO:0000259" key="2">
    <source>
        <dbReference type="PROSITE" id="PS01148"/>
    </source>
</evidence>
<evidence type="ECO:0000313" key="3">
    <source>
        <dbReference type="EMBL" id="MBR1138905.1"/>
    </source>
</evidence>
<accession>A0ABS5GC37</accession>
<dbReference type="CDD" id="cd00291">
    <property type="entry name" value="SirA_YedF_YeeD"/>
    <property type="match status" value="1"/>
</dbReference>
<dbReference type="EMBL" id="JAFCLK010000024">
    <property type="protein sequence ID" value="MBR1138905.1"/>
    <property type="molecule type" value="Genomic_DNA"/>
</dbReference>
<dbReference type="InterPro" id="IPR036868">
    <property type="entry name" value="TusA-like_sf"/>
</dbReference>
<sequence>MTMIRLDLTGLKCPLPVLKTRKALQSLAAGERLEICCTDPLAVIDIPNLIRETGDRIELLARSDSHVVFLVEKAAVPG</sequence>
<proteinExistence type="inferred from homology"/>
<protein>
    <submittedName>
        <fullName evidence="3">Sulfurtransferase TusA family protein</fullName>
    </submittedName>
</protein>
<dbReference type="PANTHER" id="PTHR33279">
    <property type="entry name" value="SULFUR CARRIER PROTEIN YEDF-RELATED"/>
    <property type="match status" value="1"/>
</dbReference>
<keyword evidence="4" id="KW-1185">Reference proteome</keyword>
<evidence type="ECO:0000313" key="4">
    <source>
        <dbReference type="Proteomes" id="UP001314635"/>
    </source>
</evidence>
<dbReference type="InterPro" id="IPR001455">
    <property type="entry name" value="TusA-like"/>
</dbReference>
<evidence type="ECO:0000256" key="1">
    <source>
        <dbReference type="ARBA" id="ARBA00008984"/>
    </source>
</evidence>